<dbReference type="CDD" id="cd11610">
    <property type="entry name" value="eIF2D_N"/>
    <property type="match status" value="1"/>
</dbReference>
<dbReference type="SUPFAM" id="SSF55159">
    <property type="entry name" value="eIF1-like"/>
    <property type="match status" value="1"/>
</dbReference>
<dbReference type="Gene3D" id="3.10.400.20">
    <property type="match status" value="1"/>
</dbReference>
<feature type="region of interest" description="Disordered" evidence="3">
    <location>
        <begin position="180"/>
        <end position="212"/>
    </location>
</feature>
<dbReference type="InterPro" id="IPR041366">
    <property type="entry name" value="Pre-PUA"/>
</dbReference>
<name>A0A9P7G4U9_9AGAR</name>
<dbReference type="Pfam" id="PF26291">
    <property type="entry name" value="SWIB_eIF2D"/>
    <property type="match status" value="1"/>
</dbReference>
<dbReference type="OrthoDB" id="199771at2759"/>
<dbReference type="Pfam" id="PF01253">
    <property type="entry name" value="SUI1"/>
    <property type="match status" value="1"/>
</dbReference>
<evidence type="ECO:0000256" key="1">
    <source>
        <dbReference type="ARBA" id="ARBA00010359"/>
    </source>
</evidence>
<dbReference type="CDD" id="cd11608">
    <property type="entry name" value="eIF2D_C"/>
    <property type="match status" value="1"/>
</dbReference>
<dbReference type="InterPro" id="IPR039759">
    <property type="entry name" value="eIF2D_SUI1"/>
</dbReference>
<accession>A0A9P7G4U9</accession>
<dbReference type="InterPro" id="IPR048248">
    <property type="entry name" value="PUA_eIF2d-like"/>
</dbReference>
<comment type="caution">
    <text evidence="6">The sequence shown here is derived from an EMBL/GenBank/DDBJ whole genome shotgun (WGS) entry which is preliminary data.</text>
</comment>
<reference evidence="6" key="2">
    <citation type="submission" date="2021-10" db="EMBL/GenBank/DDBJ databases">
        <title>Phylogenomics reveals ancestral predisposition of the termite-cultivated fungus Termitomyces towards a domesticated lifestyle.</title>
        <authorList>
            <person name="Auxier B."/>
            <person name="Grum-Grzhimaylo A."/>
            <person name="Cardenas M.E."/>
            <person name="Lodge J.D."/>
            <person name="Laessoe T."/>
            <person name="Pedersen O."/>
            <person name="Smith M.E."/>
            <person name="Kuyper T.W."/>
            <person name="Franco-Molano E.A."/>
            <person name="Baroni T.J."/>
            <person name="Aanen D.K."/>
        </authorList>
    </citation>
    <scope>NUCLEOTIDE SEQUENCE</scope>
    <source>
        <strain evidence="6">AP01</strain>
        <tissue evidence="6">Mycelium</tissue>
    </source>
</reference>
<dbReference type="PROSITE" id="PS50296">
    <property type="entry name" value="SUI1"/>
    <property type="match status" value="1"/>
</dbReference>
<dbReference type="Gene3D" id="3.30.780.10">
    <property type="entry name" value="SUI1-like domain"/>
    <property type="match status" value="1"/>
</dbReference>
<dbReference type="InterPro" id="IPR036877">
    <property type="entry name" value="SUI1_dom_sf"/>
</dbReference>
<comment type="similarity">
    <text evidence="1">Belongs to the eIF2D family.</text>
</comment>
<dbReference type="InterPro" id="IPR003121">
    <property type="entry name" value="SWIB_MDM2_domain"/>
</dbReference>
<dbReference type="Pfam" id="PF17832">
    <property type="entry name" value="Pre-PUA"/>
    <property type="match status" value="1"/>
</dbReference>
<gene>
    <name evidence="6" type="ORF">DXG03_001542</name>
</gene>
<evidence type="ECO:0008006" key="8">
    <source>
        <dbReference type="Google" id="ProtNLM"/>
    </source>
</evidence>
<dbReference type="PROSITE" id="PS50890">
    <property type="entry name" value="PUA"/>
    <property type="match status" value="1"/>
</dbReference>
<dbReference type="InterPro" id="IPR058886">
    <property type="entry name" value="SWIB_eIF2D"/>
</dbReference>
<dbReference type="GO" id="GO:0003743">
    <property type="term" value="F:translation initiation factor activity"/>
    <property type="evidence" value="ECO:0007669"/>
    <property type="project" value="InterPro"/>
</dbReference>
<dbReference type="InterPro" id="IPR015947">
    <property type="entry name" value="PUA-like_sf"/>
</dbReference>
<dbReference type="InterPro" id="IPR001950">
    <property type="entry name" value="SUI1"/>
</dbReference>
<sequence length="608" mass="65652">MFKKPLSGIKTSAPLRSSDRRKLKQRVVTTFDVSSEDADLLVPDGIQSVKFSTHLEEPGVAYLAPDGDPLWFTLGKGSDDLIPTVYTLWKRRNILPVLSTPAAVVPILVGGADLMIPGERELVSILQYNHSRENPTLSPPLAVGRMALPSDRMAEGGQEKGKAVLVLHTWKDHLWELGTKGDQPEPLPFAPEPTESAPISALEAPPEEANPGVDQPTTHALANLAINPPEESAPHSAGPSYSPQEISSLLHMTLLQAISSTIPSSAFPIPATLFYTNYLLPSRPAFPALLVPHSGPTPRDASPCPSSAEITIKSSTHKSLTAFLKAEEKASLLTVKAPQKHSQQTDILITSVNAKHPSLLGHHRYATLKDVEATAAKKAMREGKAREAQAGSGEVKVTELWKPHQATVGLFDRMGGDPTNIYTLADVKTFLNSYISANSLVNAQEQAYINLDEALFNCVSSKAKPGKSKGMESIESGPAEFMKREELTKAILERMQSWYEVSSGKEVVRKKGEIKPIQVVMKVRQGRKVSTMISGFEPFLVVNAEDMVEDLRKACAGATSVSPIAGKPANSGLEVLVQGKQSAAVVEYLTGKGVPKKWVEVTDLSGKK</sequence>
<dbReference type="InterPro" id="IPR048247">
    <property type="entry name" value="eIF2D_N"/>
</dbReference>
<evidence type="ECO:0000259" key="4">
    <source>
        <dbReference type="PROSITE" id="PS50296"/>
    </source>
</evidence>
<dbReference type="GO" id="GO:0001731">
    <property type="term" value="P:formation of translation preinitiation complex"/>
    <property type="evidence" value="ECO:0007669"/>
    <property type="project" value="InterPro"/>
</dbReference>
<feature type="domain" description="SUI1" evidence="4">
    <location>
        <begin position="517"/>
        <end position="593"/>
    </location>
</feature>
<dbReference type="EMBL" id="JABCKV010000133">
    <property type="protein sequence ID" value="KAG5643116.1"/>
    <property type="molecule type" value="Genomic_DNA"/>
</dbReference>
<dbReference type="PANTHER" id="PTHR12217:SF4">
    <property type="entry name" value="EUKARYOTIC TRANSLATION INITIATION FACTOR 2D"/>
    <property type="match status" value="1"/>
</dbReference>
<reference evidence="6" key="1">
    <citation type="submission" date="2020-07" db="EMBL/GenBank/DDBJ databases">
        <authorList>
            <person name="Nieuwenhuis M."/>
            <person name="Van De Peppel L.J.J."/>
        </authorList>
    </citation>
    <scope>NUCLEOTIDE SEQUENCE</scope>
    <source>
        <strain evidence="6">AP01</strain>
        <tissue evidence="6">Mycelium</tissue>
    </source>
</reference>
<dbReference type="AlphaFoldDB" id="A0A9P7G4U9"/>
<evidence type="ECO:0000313" key="6">
    <source>
        <dbReference type="EMBL" id="KAG5643116.1"/>
    </source>
</evidence>
<evidence type="ECO:0000256" key="2">
    <source>
        <dbReference type="ARBA" id="ARBA00022490"/>
    </source>
</evidence>
<dbReference type="Pfam" id="PF25304">
    <property type="entry name" value="WHD_eIF2D"/>
    <property type="match status" value="1"/>
</dbReference>
<protein>
    <recommendedName>
        <fullName evidence="8">Eukaryotic translation initiation factor SUI1 family protein</fullName>
    </recommendedName>
</protein>
<keyword evidence="7" id="KW-1185">Reference proteome</keyword>
<proteinExistence type="inferred from homology"/>
<dbReference type="CDD" id="cd21156">
    <property type="entry name" value="PUA_eIF2d-like"/>
    <property type="match status" value="1"/>
</dbReference>
<dbReference type="InterPro" id="IPR036885">
    <property type="entry name" value="SWIB_MDM2_dom_sf"/>
</dbReference>
<evidence type="ECO:0000313" key="7">
    <source>
        <dbReference type="Proteomes" id="UP000775547"/>
    </source>
</evidence>
<organism evidence="6 7">
    <name type="scientific">Asterophora parasitica</name>
    <dbReference type="NCBI Taxonomy" id="117018"/>
    <lineage>
        <taxon>Eukaryota</taxon>
        <taxon>Fungi</taxon>
        <taxon>Dikarya</taxon>
        <taxon>Basidiomycota</taxon>
        <taxon>Agaricomycotina</taxon>
        <taxon>Agaricomycetes</taxon>
        <taxon>Agaricomycetidae</taxon>
        <taxon>Agaricales</taxon>
        <taxon>Tricholomatineae</taxon>
        <taxon>Lyophyllaceae</taxon>
        <taxon>Asterophora</taxon>
    </lineage>
</organism>
<evidence type="ECO:0000259" key="5">
    <source>
        <dbReference type="PROSITE" id="PS51925"/>
    </source>
</evidence>
<evidence type="ECO:0000256" key="3">
    <source>
        <dbReference type="SAM" id="MobiDB-lite"/>
    </source>
</evidence>
<feature type="domain" description="DM2" evidence="5">
    <location>
        <begin position="399"/>
        <end position="489"/>
    </location>
</feature>
<dbReference type="PANTHER" id="PTHR12217">
    <property type="entry name" value="EUKARYOTIC TRANSLATION INITIATION FACTOR 2D"/>
    <property type="match status" value="1"/>
</dbReference>
<dbReference type="SUPFAM" id="SSF47592">
    <property type="entry name" value="SWIB/MDM2 domain"/>
    <property type="match status" value="1"/>
</dbReference>
<dbReference type="Pfam" id="PF26292">
    <property type="entry name" value="PUA_elF2D"/>
    <property type="match status" value="1"/>
</dbReference>
<dbReference type="InterPro" id="IPR057429">
    <property type="entry name" value="WH_eIF2D"/>
</dbReference>
<dbReference type="PROSITE" id="PS51925">
    <property type="entry name" value="SWIB_MDM2"/>
    <property type="match status" value="1"/>
</dbReference>
<keyword evidence="2" id="KW-0963">Cytoplasm</keyword>
<dbReference type="SUPFAM" id="SSF88697">
    <property type="entry name" value="PUA domain-like"/>
    <property type="match status" value="1"/>
</dbReference>
<dbReference type="InterPro" id="IPR039757">
    <property type="entry name" value="EIF2D"/>
</dbReference>
<dbReference type="Proteomes" id="UP000775547">
    <property type="component" value="Unassembled WGS sequence"/>
</dbReference>